<keyword evidence="4 5" id="KW-0472">Membrane</keyword>
<gene>
    <name evidence="7" type="ORF">AMJ74_02095</name>
</gene>
<dbReference type="Proteomes" id="UP000050975">
    <property type="component" value="Unassembled WGS sequence"/>
</dbReference>
<proteinExistence type="predicted"/>
<feature type="transmembrane region" description="Helical" evidence="5">
    <location>
        <begin position="38"/>
        <end position="58"/>
    </location>
</feature>
<keyword evidence="2 5" id="KW-0812">Transmembrane</keyword>
<name>A0A0S8K0K0_UNCW3</name>
<evidence type="ECO:0000256" key="5">
    <source>
        <dbReference type="SAM" id="Phobius"/>
    </source>
</evidence>
<reference evidence="7 8" key="1">
    <citation type="journal article" date="2015" name="Microbiome">
        <title>Genomic resolution of linkages in carbon, nitrogen, and sulfur cycling among widespread estuary sediment bacteria.</title>
        <authorList>
            <person name="Baker B.J."/>
            <person name="Lazar C.S."/>
            <person name="Teske A.P."/>
            <person name="Dick G.J."/>
        </authorList>
    </citation>
    <scope>NUCLEOTIDE SEQUENCE [LARGE SCALE GENOMIC DNA]</scope>
    <source>
        <strain evidence="7">SM1_77</strain>
    </source>
</reference>
<dbReference type="EMBL" id="LJVE01000023">
    <property type="protein sequence ID" value="KPL15130.1"/>
    <property type="molecule type" value="Genomic_DNA"/>
</dbReference>
<evidence type="ECO:0000256" key="1">
    <source>
        <dbReference type="ARBA" id="ARBA00022475"/>
    </source>
</evidence>
<dbReference type="InterPro" id="IPR010445">
    <property type="entry name" value="LapA_dom"/>
</dbReference>
<feature type="domain" description="Lipopolysaccharide assembly protein A" evidence="6">
    <location>
        <begin position="21"/>
        <end position="58"/>
    </location>
</feature>
<protein>
    <recommendedName>
        <fullName evidence="6">Lipopolysaccharide assembly protein A domain-containing protein</fullName>
    </recommendedName>
</protein>
<dbReference type="Pfam" id="PF06305">
    <property type="entry name" value="LapA_dom"/>
    <property type="match status" value="1"/>
</dbReference>
<evidence type="ECO:0000313" key="8">
    <source>
        <dbReference type="Proteomes" id="UP000050975"/>
    </source>
</evidence>
<evidence type="ECO:0000313" key="7">
    <source>
        <dbReference type="EMBL" id="KPL15130.1"/>
    </source>
</evidence>
<keyword evidence="3 5" id="KW-1133">Transmembrane helix</keyword>
<evidence type="ECO:0000259" key="6">
    <source>
        <dbReference type="Pfam" id="PF06305"/>
    </source>
</evidence>
<evidence type="ECO:0000256" key="4">
    <source>
        <dbReference type="ARBA" id="ARBA00023136"/>
    </source>
</evidence>
<sequence>MKVKSIVIIILAIIALILIVQNTEVVPIQLLLWRIWMSRIVLIVLMLAIGFGIGFVLAKATRKKPAEPNRS</sequence>
<evidence type="ECO:0000256" key="3">
    <source>
        <dbReference type="ARBA" id="ARBA00022989"/>
    </source>
</evidence>
<dbReference type="AlphaFoldDB" id="A0A0S8K0K0"/>
<organism evidence="7 8">
    <name type="scientific">candidate division WOR_3 bacterium SM1_77</name>
    <dbReference type="NCBI Taxonomy" id="1703778"/>
    <lineage>
        <taxon>Bacteria</taxon>
        <taxon>Bacteria division WOR-3</taxon>
    </lineage>
</organism>
<accession>A0A0S8K0K0</accession>
<comment type="caution">
    <text evidence="7">The sequence shown here is derived from an EMBL/GenBank/DDBJ whole genome shotgun (WGS) entry which is preliminary data.</text>
</comment>
<keyword evidence="1" id="KW-1003">Cell membrane</keyword>
<evidence type="ECO:0000256" key="2">
    <source>
        <dbReference type="ARBA" id="ARBA00022692"/>
    </source>
</evidence>
<dbReference type="GO" id="GO:0005886">
    <property type="term" value="C:plasma membrane"/>
    <property type="evidence" value="ECO:0007669"/>
    <property type="project" value="InterPro"/>
</dbReference>